<evidence type="ECO:0000259" key="11">
    <source>
        <dbReference type="PROSITE" id="PS50109"/>
    </source>
</evidence>
<keyword evidence="10" id="KW-0472">Membrane</keyword>
<dbReference type="Proteomes" id="UP000050668">
    <property type="component" value="Unassembled WGS sequence"/>
</dbReference>
<keyword evidence="5" id="KW-0808">Transferase</keyword>
<dbReference type="InterPro" id="IPR036097">
    <property type="entry name" value="HisK_dim/P_sf"/>
</dbReference>
<keyword evidence="6" id="KW-0547">Nucleotide-binding</keyword>
<dbReference type="InterPro" id="IPR004358">
    <property type="entry name" value="Sig_transdc_His_kin-like_C"/>
</dbReference>
<dbReference type="SMART" id="SM00388">
    <property type="entry name" value="HisKA"/>
    <property type="match status" value="1"/>
</dbReference>
<comment type="subcellular location">
    <subcellularLocation>
        <location evidence="2">Membrane</location>
    </subcellularLocation>
</comment>
<dbReference type="CDD" id="cd00082">
    <property type="entry name" value="HisKA"/>
    <property type="match status" value="1"/>
</dbReference>
<dbReference type="RefSeq" id="WP_053583624.1">
    <property type="nucleotide sequence ID" value="NZ_LGRV01000003.1"/>
</dbReference>
<dbReference type="InterPro" id="IPR003661">
    <property type="entry name" value="HisK_dim/P_dom"/>
</dbReference>
<dbReference type="EC" id="2.7.13.3" evidence="3"/>
<dbReference type="InterPro" id="IPR005467">
    <property type="entry name" value="His_kinase_dom"/>
</dbReference>
<keyword evidence="7 12" id="KW-0418">Kinase</keyword>
<feature type="domain" description="Histidine kinase" evidence="11">
    <location>
        <begin position="92"/>
        <end position="310"/>
    </location>
</feature>
<protein>
    <recommendedName>
        <fullName evidence="3">histidine kinase</fullName>
        <ecNumber evidence="3">2.7.13.3</ecNumber>
    </recommendedName>
</protein>
<dbReference type="Gene3D" id="3.30.565.10">
    <property type="entry name" value="Histidine kinase-like ATPase, C-terminal domain"/>
    <property type="match status" value="1"/>
</dbReference>
<dbReference type="PANTHER" id="PTHR45453:SF1">
    <property type="entry name" value="PHOSPHATE REGULON SENSOR PROTEIN PHOR"/>
    <property type="match status" value="1"/>
</dbReference>
<keyword evidence="10" id="KW-0812">Transmembrane</keyword>
<dbReference type="PRINTS" id="PR00344">
    <property type="entry name" value="BCTRLSENSOR"/>
</dbReference>
<dbReference type="PROSITE" id="PS50109">
    <property type="entry name" value="HIS_KIN"/>
    <property type="match status" value="1"/>
</dbReference>
<evidence type="ECO:0000256" key="10">
    <source>
        <dbReference type="SAM" id="Phobius"/>
    </source>
</evidence>
<comment type="caution">
    <text evidence="12">The sequence shown here is derived from an EMBL/GenBank/DDBJ whole genome shotgun (WGS) entry which is preliminary data.</text>
</comment>
<feature type="transmembrane region" description="Helical" evidence="10">
    <location>
        <begin position="6"/>
        <end position="22"/>
    </location>
</feature>
<proteinExistence type="predicted"/>
<evidence type="ECO:0000256" key="8">
    <source>
        <dbReference type="ARBA" id="ARBA00022840"/>
    </source>
</evidence>
<dbReference type="EMBL" id="LGRV01000003">
    <property type="protein sequence ID" value="KOS68776.1"/>
    <property type="molecule type" value="Genomic_DNA"/>
</dbReference>
<keyword evidence="4" id="KW-0597">Phosphoprotein</keyword>
<dbReference type="SMART" id="SM00387">
    <property type="entry name" value="HATPase_c"/>
    <property type="match status" value="1"/>
</dbReference>
<keyword evidence="9" id="KW-0902">Two-component regulatory system</keyword>
<accession>A0ABR5K215</accession>
<evidence type="ECO:0000313" key="13">
    <source>
        <dbReference type="Proteomes" id="UP000050668"/>
    </source>
</evidence>
<comment type="catalytic activity">
    <reaction evidence="1">
        <text>ATP + protein L-histidine = ADP + protein N-phospho-L-histidine.</text>
        <dbReference type="EC" id="2.7.13.3"/>
    </reaction>
</comment>
<dbReference type="InterPro" id="IPR047963">
    <property type="entry name" value="YcbM-like_HATPase"/>
</dbReference>
<evidence type="ECO:0000256" key="7">
    <source>
        <dbReference type="ARBA" id="ARBA00022777"/>
    </source>
</evidence>
<name>A0ABR5K215_9BACI</name>
<evidence type="ECO:0000256" key="1">
    <source>
        <dbReference type="ARBA" id="ARBA00000085"/>
    </source>
</evidence>
<dbReference type="Gene3D" id="1.10.287.130">
    <property type="match status" value="1"/>
</dbReference>
<dbReference type="InterPro" id="IPR036890">
    <property type="entry name" value="HATPase_C_sf"/>
</dbReference>
<evidence type="ECO:0000256" key="4">
    <source>
        <dbReference type="ARBA" id="ARBA00022553"/>
    </source>
</evidence>
<sequence>MVPFLIMIIIILVGVVFFQFRVQKGKGENLRYTYEKLQDIVGNQTGEKLLVFTDDKELQKLLVAINQLLEAKQITQADYLKVEMSMRKMLANVSHDLKTPLTVVLGYVEMLHTDHALSEEERRALLTKVQLKTNEVIELIHKFFDLAKLESGDKEIELTRINMNEVCQENILAFYDLLTAKGFSVHIDIPEKPIYALGNTDVLSRVLNNLISNAITYGDDGKTLGMTLRSDEKAVSIDIWDKGKGISESHIDKVFERMYTLEDSRNRLYQGSGLGLTITKRLVEALGGEIHLSSKPYEKTIFTIILKRMQF</sequence>
<dbReference type="SUPFAM" id="SSF47384">
    <property type="entry name" value="Homodimeric domain of signal transducing histidine kinase"/>
    <property type="match status" value="1"/>
</dbReference>
<dbReference type="CDD" id="cd16947">
    <property type="entry name" value="HATPase_YcbM-like"/>
    <property type="match status" value="1"/>
</dbReference>
<evidence type="ECO:0000256" key="3">
    <source>
        <dbReference type="ARBA" id="ARBA00012438"/>
    </source>
</evidence>
<keyword evidence="8" id="KW-0067">ATP-binding</keyword>
<evidence type="ECO:0000256" key="6">
    <source>
        <dbReference type="ARBA" id="ARBA00022741"/>
    </source>
</evidence>
<dbReference type="Pfam" id="PF00512">
    <property type="entry name" value="HisKA"/>
    <property type="match status" value="1"/>
</dbReference>
<evidence type="ECO:0000256" key="9">
    <source>
        <dbReference type="ARBA" id="ARBA00023012"/>
    </source>
</evidence>
<keyword evidence="10" id="KW-1133">Transmembrane helix</keyword>
<dbReference type="GO" id="GO:0016301">
    <property type="term" value="F:kinase activity"/>
    <property type="evidence" value="ECO:0007669"/>
    <property type="project" value="UniProtKB-KW"/>
</dbReference>
<dbReference type="InterPro" id="IPR003594">
    <property type="entry name" value="HATPase_dom"/>
</dbReference>
<dbReference type="PANTHER" id="PTHR45453">
    <property type="entry name" value="PHOSPHATE REGULON SENSOR PROTEIN PHOR"/>
    <property type="match status" value="1"/>
</dbReference>
<keyword evidence="13" id="KW-1185">Reference proteome</keyword>
<evidence type="ECO:0000313" key="12">
    <source>
        <dbReference type="EMBL" id="KOS68776.1"/>
    </source>
</evidence>
<organism evidence="12 13">
    <name type="scientific">Lysinibacillus contaminans</name>
    <dbReference type="NCBI Taxonomy" id="1293441"/>
    <lineage>
        <taxon>Bacteria</taxon>
        <taxon>Bacillati</taxon>
        <taxon>Bacillota</taxon>
        <taxon>Bacilli</taxon>
        <taxon>Bacillales</taxon>
        <taxon>Bacillaceae</taxon>
        <taxon>Lysinibacillus</taxon>
    </lineage>
</organism>
<evidence type="ECO:0000256" key="5">
    <source>
        <dbReference type="ARBA" id="ARBA00022679"/>
    </source>
</evidence>
<reference evidence="13" key="1">
    <citation type="submission" date="2015-07" db="EMBL/GenBank/DDBJ databases">
        <title>Fjat-14205 dsm 2895.</title>
        <authorList>
            <person name="Liu B."/>
            <person name="Wang J."/>
            <person name="Zhu Y."/>
            <person name="Liu G."/>
            <person name="Chen Q."/>
            <person name="Chen Z."/>
            <person name="Lan J."/>
            <person name="Che J."/>
            <person name="Ge C."/>
            <person name="Shi H."/>
            <person name="Pan Z."/>
            <person name="Liu X."/>
        </authorList>
    </citation>
    <scope>NUCLEOTIDE SEQUENCE [LARGE SCALE GENOMIC DNA]</scope>
    <source>
        <strain evidence="13">DSM 25560</strain>
    </source>
</reference>
<dbReference type="SUPFAM" id="SSF55874">
    <property type="entry name" value="ATPase domain of HSP90 chaperone/DNA topoisomerase II/histidine kinase"/>
    <property type="match status" value="1"/>
</dbReference>
<dbReference type="Pfam" id="PF02518">
    <property type="entry name" value="HATPase_c"/>
    <property type="match status" value="1"/>
</dbReference>
<gene>
    <name evidence="12" type="ORF">AEA09_09645</name>
</gene>
<dbReference type="InterPro" id="IPR050351">
    <property type="entry name" value="BphY/WalK/GraS-like"/>
</dbReference>
<evidence type="ECO:0000256" key="2">
    <source>
        <dbReference type="ARBA" id="ARBA00004370"/>
    </source>
</evidence>